<dbReference type="EMBL" id="JABRWQ010000005">
    <property type="protein sequence ID" value="NRD24204.1"/>
    <property type="molecule type" value="Genomic_DNA"/>
</dbReference>
<evidence type="ECO:0000256" key="1">
    <source>
        <dbReference type="ARBA" id="ARBA00022670"/>
    </source>
</evidence>
<accession>A0ABX2E7D4</accession>
<dbReference type="Proteomes" id="UP000805085">
    <property type="component" value="Unassembled WGS sequence"/>
</dbReference>
<organism evidence="4 5">
    <name type="scientific">Winogradskyella litoriviva</name>
    <dbReference type="NCBI Taxonomy" id="1220182"/>
    <lineage>
        <taxon>Bacteria</taxon>
        <taxon>Pseudomonadati</taxon>
        <taxon>Bacteroidota</taxon>
        <taxon>Flavobacteriia</taxon>
        <taxon>Flavobacteriales</taxon>
        <taxon>Flavobacteriaceae</taxon>
        <taxon>Winogradskyella</taxon>
    </lineage>
</organism>
<sequence>MKKILMLLIAAPLLFNNCASFLNGKVQKNVTVGTKNAKSEVFVDDVSQGKGRSVKSKMRRDADVKQIKIETEGYKDQYIIHYQNQKSPLYIMSWVPFGILLYPPFLDIGAKSFNYKKSVSVREKLIPIKEKDAEDKYLFVSNTAFDIDEDDLKIRKIRHRSLKKNKKNKFKDVDSNSESVNFDNSIFTDALNEILVNYKYTDTTNTIFKSKTNSAYLSATVKKLDLQHVYQTAARSYMSFLKSELEIEWDFQDVYGQSLYKKKYKTLSGEFSYDHNGGETVILSVKDAISTSFLKFISNPKVKELLKKGTDTEEKLDVISLQKGALVSSLSDAIESSVTVKVSEGHGSGLKVSKDGYIITNFHVVAKSQDDITIIFKDGTEANAELVRQNEKLDLALLKVDATFSKHFNIPSTKNYSVGDDIFAVGTPKTIELGQTLSKGIISGERTNTEVQLIQTDASVNGGNSGGPLINGDGQLLGVVNAKLSGFGVEGLGFAIPAELILEGLSIQLK</sequence>
<keyword evidence="5" id="KW-1185">Reference proteome</keyword>
<comment type="caution">
    <text evidence="4">The sequence shown here is derived from an EMBL/GenBank/DDBJ whole genome shotgun (WGS) entry which is preliminary data.</text>
</comment>
<keyword evidence="3" id="KW-0732">Signal</keyword>
<keyword evidence="2" id="KW-0378">Hydrolase</keyword>
<dbReference type="PRINTS" id="PR00834">
    <property type="entry name" value="PROTEASES2C"/>
</dbReference>
<dbReference type="InterPro" id="IPR001940">
    <property type="entry name" value="Peptidase_S1C"/>
</dbReference>
<dbReference type="Gene3D" id="2.40.10.120">
    <property type="match status" value="1"/>
</dbReference>
<evidence type="ECO:0000313" key="4">
    <source>
        <dbReference type="EMBL" id="NRD24204.1"/>
    </source>
</evidence>
<dbReference type="InterPro" id="IPR009003">
    <property type="entry name" value="Peptidase_S1_PA"/>
</dbReference>
<dbReference type="RefSeq" id="WP_173301849.1">
    <property type="nucleotide sequence ID" value="NZ_JABRWQ010000005.1"/>
</dbReference>
<dbReference type="Pfam" id="PF13365">
    <property type="entry name" value="Trypsin_2"/>
    <property type="match status" value="1"/>
</dbReference>
<reference evidence="4 5" key="1">
    <citation type="journal article" date="2015" name="Int. J. Syst. Evol. Microbiol.">
        <title>Winogradskyella litoriviva sp. nov., isolated from coastal seawater.</title>
        <authorList>
            <person name="Nedashkovskaya O.I."/>
            <person name="Kukhlevskiy A.D."/>
            <person name="Zhukova N.V."/>
            <person name="Kim S.J."/>
            <person name="Rhee S.K."/>
            <person name="Mikhailov V.V."/>
        </authorList>
    </citation>
    <scope>NUCLEOTIDE SEQUENCE [LARGE SCALE GENOMIC DNA]</scope>
    <source>
        <strain evidence="4 5">KMM6491</strain>
    </source>
</reference>
<evidence type="ECO:0000313" key="5">
    <source>
        <dbReference type="Proteomes" id="UP000805085"/>
    </source>
</evidence>
<feature type="chain" id="PRO_5047308504" evidence="3">
    <location>
        <begin position="23"/>
        <end position="510"/>
    </location>
</feature>
<evidence type="ECO:0000256" key="2">
    <source>
        <dbReference type="ARBA" id="ARBA00022801"/>
    </source>
</evidence>
<gene>
    <name evidence="4" type="ORF">HNV10_13175</name>
</gene>
<dbReference type="InterPro" id="IPR051201">
    <property type="entry name" value="Chloro_Bact_Ser_Proteases"/>
</dbReference>
<feature type="signal peptide" evidence="3">
    <location>
        <begin position="1"/>
        <end position="22"/>
    </location>
</feature>
<proteinExistence type="predicted"/>
<protein>
    <submittedName>
        <fullName evidence="4">Trypsin-like peptidase domain-containing protein</fullName>
    </submittedName>
</protein>
<dbReference type="SUPFAM" id="SSF50494">
    <property type="entry name" value="Trypsin-like serine proteases"/>
    <property type="match status" value="1"/>
</dbReference>
<dbReference type="PANTHER" id="PTHR43343:SF3">
    <property type="entry name" value="PROTEASE DO-LIKE 8, CHLOROPLASTIC"/>
    <property type="match status" value="1"/>
</dbReference>
<keyword evidence="1" id="KW-0645">Protease</keyword>
<name>A0ABX2E7D4_9FLAO</name>
<evidence type="ECO:0000256" key="3">
    <source>
        <dbReference type="SAM" id="SignalP"/>
    </source>
</evidence>
<dbReference type="PANTHER" id="PTHR43343">
    <property type="entry name" value="PEPTIDASE S12"/>
    <property type="match status" value="1"/>
</dbReference>